<keyword evidence="2" id="KW-1185">Reference proteome</keyword>
<evidence type="ECO:0000313" key="1">
    <source>
        <dbReference type="EMBL" id="MBB6178185.1"/>
    </source>
</evidence>
<reference evidence="1 2" key="1">
    <citation type="submission" date="2020-08" db="EMBL/GenBank/DDBJ databases">
        <title>Genomic Encyclopedia of Type Strains, Phase IV (KMG-IV): sequencing the most valuable type-strain genomes for metagenomic binning, comparative biology and taxonomic classification.</title>
        <authorList>
            <person name="Goeker M."/>
        </authorList>
    </citation>
    <scope>NUCLEOTIDE SEQUENCE [LARGE SCALE GENOMIC DNA]</scope>
    <source>
        <strain evidence="1 2">DSM 102134</strain>
    </source>
</reference>
<organism evidence="1 2">
    <name type="scientific">Pseudorhizobium flavum</name>
    <dbReference type="NCBI Taxonomy" id="1335061"/>
    <lineage>
        <taxon>Bacteria</taxon>
        <taxon>Pseudomonadati</taxon>
        <taxon>Pseudomonadota</taxon>
        <taxon>Alphaproteobacteria</taxon>
        <taxon>Hyphomicrobiales</taxon>
        <taxon>Rhizobiaceae</taxon>
        <taxon>Rhizobium/Agrobacterium group</taxon>
        <taxon>Pseudorhizobium</taxon>
    </lineage>
</organism>
<dbReference type="RefSeq" id="WP_077549556.1">
    <property type="nucleotide sequence ID" value="NZ_JACHEJ010000001.1"/>
</dbReference>
<gene>
    <name evidence="1" type="ORF">HNQ75_000128</name>
</gene>
<accession>A0A7W9YTX1</accession>
<dbReference type="Proteomes" id="UP000535501">
    <property type="component" value="Unassembled WGS sequence"/>
</dbReference>
<protein>
    <submittedName>
        <fullName evidence="1">Uncharacterized protein</fullName>
    </submittedName>
</protein>
<sequence length="121" mass="13623">MRSNLSRRRLLLLAGAFLLALAAAIFFGVRLLIHTLYWASHRDEPIEEWMWVGYVARSHQVAPAALLVALGLPTDIRDRRPLGEIAREQNKQFGDIRTLLKAAIAEEKRKVTEAPALGQEP</sequence>
<name>A0A7W9YTX1_9HYPH</name>
<proteinExistence type="predicted"/>
<evidence type="ECO:0000313" key="2">
    <source>
        <dbReference type="Proteomes" id="UP000535501"/>
    </source>
</evidence>
<dbReference type="AlphaFoldDB" id="A0A7W9YTX1"/>
<comment type="caution">
    <text evidence="1">The sequence shown here is derived from an EMBL/GenBank/DDBJ whole genome shotgun (WGS) entry which is preliminary data.</text>
</comment>
<dbReference type="EMBL" id="JACHEJ010000001">
    <property type="protein sequence ID" value="MBB6178185.1"/>
    <property type="molecule type" value="Genomic_DNA"/>
</dbReference>